<name>A0A6H1Z9B9_9ZZZZ</name>
<accession>A0A6H1Z9B9</accession>
<protein>
    <submittedName>
        <fullName evidence="1">Uncharacterized protein</fullName>
    </submittedName>
</protein>
<dbReference type="EMBL" id="MT143976">
    <property type="protein sequence ID" value="QJA44493.1"/>
    <property type="molecule type" value="Genomic_DNA"/>
</dbReference>
<sequence length="314" mass="33403">MGVYNTGSVRIRTGSASIRGNNTDFLTYVSAGDLFKRIDEAAIYDVAAVVNATNLTLSSRYTNSVDRTSRTDEHIATANTATKVYSGTLDFNPVIQNYVILNASIETFVDDGAGVLTGDGTPAGSGSIDYDTSAWSITLGTDLTATAAFTASYFSGDTLNSMEYQIVVDFTPNKLLPEMSTSDTNFAHIYTKAMRLIDKKLEYAINTSASITKLKADNFRRPITSKSSSYAATPTDGIILVGGSVTATVVITVPYASSGNKGCIMSIINNATPHSVLASCYSGNTINASGYIVLGNIYNKVNLVCAAPNLWIRI</sequence>
<reference evidence="1" key="1">
    <citation type="submission" date="2020-03" db="EMBL/GenBank/DDBJ databases">
        <title>The deep terrestrial virosphere.</title>
        <authorList>
            <person name="Holmfeldt K."/>
            <person name="Nilsson E."/>
            <person name="Simone D."/>
            <person name="Lopez-Fernandez M."/>
            <person name="Wu X."/>
            <person name="de Brujin I."/>
            <person name="Lundin D."/>
            <person name="Andersson A."/>
            <person name="Bertilsson S."/>
            <person name="Dopson M."/>
        </authorList>
    </citation>
    <scope>NUCLEOTIDE SEQUENCE</scope>
    <source>
        <strain evidence="1">TM448A00108</strain>
    </source>
</reference>
<dbReference type="AlphaFoldDB" id="A0A6H1Z9B9"/>
<gene>
    <name evidence="1" type="ORF">TM448A00108_0120</name>
</gene>
<proteinExistence type="predicted"/>
<organism evidence="1">
    <name type="scientific">viral metagenome</name>
    <dbReference type="NCBI Taxonomy" id="1070528"/>
    <lineage>
        <taxon>unclassified sequences</taxon>
        <taxon>metagenomes</taxon>
        <taxon>organismal metagenomes</taxon>
    </lineage>
</organism>
<evidence type="ECO:0000313" key="1">
    <source>
        <dbReference type="EMBL" id="QJA44493.1"/>
    </source>
</evidence>